<dbReference type="Pfam" id="PF12019">
    <property type="entry name" value="GspH"/>
    <property type="match status" value="1"/>
</dbReference>
<evidence type="ECO:0000256" key="10">
    <source>
        <dbReference type="ARBA" id="ARBA00030775"/>
    </source>
</evidence>
<dbReference type="InterPro" id="IPR045584">
    <property type="entry name" value="Pilin-like"/>
</dbReference>
<dbReference type="Proteomes" id="UP000183983">
    <property type="component" value="Unassembled WGS sequence"/>
</dbReference>
<dbReference type="GO" id="GO:0015627">
    <property type="term" value="C:type II protein secretion system complex"/>
    <property type="evidence" value="ECO:0007669"/>
    <property type="project" value="InterPro"/>
</dbReference>
<evidence type="ECO:0000256" key="7">
    <source>
        <dbReference type="ARBA" id="ARBA00022989"/>
    </source>
</evidence>
<gene>
    <name evidence="12" type="ORF">SAMN05216593_109146</name>
</gene>
<evidence type="ECO:0000256" key="1">
    <source>
        <dbReference type="ARBA" id="ARBA00004377"/>
    </source>
</evidence>
<evidence type="ECO:0000259" key="11">
    <source>
        <dbReference type="Pfam" id="PF12019"/>
    </source>
</evidence>
<dbReference type="AlphaFoldDB" id="A0A1M7PBL6"/>
<comment type="subcellular location">
    <subcellularLocation>
        <location evidence="1">Cell inner membrane</location>
        <topology evidence="1">Single-pass membrane protein</topology>
    </subcellularLocation>
</comment>
<keyword evidence="7" id="KW-1133">Transmembrane helix</keyword>
<dbReference type="InterPro" id="IPR022346">
    <property type="entry name" value="T2SS_GspH"/>
</dbReference>
<evidence type="ECO:0000256" key="5">
    <source>
        <dbReference type="ARBA" id="ARBA00022519"/>
    </source>
</evidence>
<dbReference type="RefSeq" id="WP_073168778.1">
    <property type="nucleotide sequence ID" value="NZ_FRDA01000009.1"/>
</dbReference>
<evidence type="ECO:0000256" key="9">
    <source>
        <dbReference type="ARBA" id="ARBA00025772"/>
    </source>
</evidence>
<dbReference type="InterPro" id="IPR012902">
    <property type="entry name" value="N_methyl_site"/>
</dbReference>
<organism evidence="12 13">
    <name type="scientific">Pseudomonas asturiensis</name>
    <dbReference type="NCBI Taxonomy" id="1190415"/>
    <lineage>
        <taxon>Bacteria</taxon>
        <taxon>Pseudomonadati</taxon>
        <taxon>Pseudomonadota</taxon>
        <taxon>Gammaproteobacteria</taxon>
        <taxon>Pseudomonadales</taxon>
        <taxon>Pseudomonadaceae</taxon>
        <taxon>Pseudomonas</taxon>
    </lineage>
</organism>
<evidence type="ECO:0000256" key="2">
    <source>
        <dbReference type="ARBA" id="ARBA00021549"/>
    </source>
</evidence>
<evidence type="ECO:0000313" key="12">
    <source>
        <dbReference type="EMBL" id="SHN14218.1"/>
    </source>
</evidence>
<dbReference type="PANTHER" id="PTHR30093">
    <property type="entry name" value="GENERAL SECRETION PATHWAY PROTEIN G"/>
    <property type="match status" value="1"/>
</dbReference>
<dbReference type="GO" id="GO:0005886">
    <property type="term" value="C:plasma membrane"/>
    <property type="evidence" value="ECO:0007669"/>
    <property type="project" value="UniProtKB-SubCell"/>
</dbReference>
<keyword evidence="3" id="KW-1003">Cell membrane</keyword>
<keyword evidence="5" id="KW-0997">Cell inner membrane</keyword>
<evidence type="ECO:0000256" key="8">
    <source>
        <dbReference type="ARBA" id="ARBA00023136"/>
    </source>
</evidence>
<dbReference type="NCBIfam" id="TIGR02532">
    <property type="entry name" value="IV_pilin_GFxxxE"/>
    <property type="match status" value="1"/>
</dbReference>
<keyword evidence="6" id="KW-0812">Transmembrane</keyword>
<evidence type="ECO:0000256" key="3">
    <source>
        <dbReference type="ARBA" id="ARBA00022475"/>
    </source>
</evidence>
<evidence type="ECO:0000256" key="6">
    <source>
        <dbReference type="ARBA" id="ARBA00022692"/>
    </source>
</evidence>
<dbReference type="OrthoDB" id="5732776at2"/>
<keyword evidence="8" id="KW-0472">Membrane</keyword>
<dbReference type="SUPFAM" id="SSF54523">
    <property type="entry name" value="Pili subunits"/>
    <property type="match status" value="1"/>
</dbReference>
<comment type="similarity">
    <text evidence="9">Belongs to the GSP H family.</text>
</comment>
<dbReference type="Pfam" id="PF07963">
    <property type="entry name" value="N_methyl"/>
    <property type="match status" value="1"/>
</dbReference>
<feature type="domain" description="General secretion pathway GspH" evidence="11">
    <location>
        <begin position="41"/>
        <end position="151"/>
    </location>
</feature>
<dbReference type="STRING" id="1190415.SAMN05216593_109146"/>
<reference evidence="12 13" key="1">
    <citation type="submission" date="2016-11" db="EMBL/GenBank/DDBJ databases">
        <authorList>
            <person name="Jaros S."/>
            <person name="Januszkiewicz K."/>
            <person name="Wedrychowicz H."/>
        </authorList>
    </citation>
    <scope>NUCLEOTIDE SEQUENCE [LARGE SCALE GENOMIC DNA]</scope>
    <source>
        <strain evidence="12 13">LMG 26898</strain>
    </source>
</reference>
<protein>
    <recommendedName>
        <fullName evidence="2">Type II secretion system protein H</fullName>
    </recommendedName>
    <alternativeName>
        <fullName evidence="10">General secretion pathway protein H</fullName>
    </alternativeName>
</protein>
<name>A0A1M7PBL6_9PSED</name>
<dbReference type="GO" id="GO:0015628">
    <property type="term" value="P:protein secretion by the type II secretion system"/>
    <property type="evidence" value="ECO:0007669"/>
    <property type="project" value="InterPro"/>
</dbReference>
<keyword evidence="4" id="KW-0488">Methylation</keyword>
<evidence type="ECO:0000256" key="4">
    <source>
        <dbReference type="ARBA" id="ARBA00022481"/>
    </source>
</evidence>
<accession>A0A1M7PBL6</accession>
<dbReference type="Gene3D" id="3.55.40.10">
    <property type="entry name" value="minor pseudopilin epsh domain"/>
    <property type="match status" value="1"/>
</dbReference>
<evidence type="ECO:0000313" key="13">
    <source>
        <dbReference type="Proteomes" id="UP000183983"/>
    </source>
</evidence>
<sequence>MKQAGFTLVELLVVVALVAILANIAMPSVTELIDDHRRLVAAQELASGIRSARVAAITHNQWVTIHAIENDWSNGWRMIFDADGKGPDDQDVLLIERARSSNTRIVGNKKVAEHLTFTGLGGLRNAANGTIHVCIRDQPVSHYRVIVARTGRVRIDETKVEAPLCG</sequence>
<proteinExistence type="inferred from homology"/>
<dbReference type="EMBL" id="FRDA01000009">
    <property type="protein sequence ID" value="SHN14218.1"/>
    <property type="molecule type" value="Genomic_DNA"/>
</dbReference>